<reference evidence="2 3" key="1">
    <citation type="submission" date="2019-02" db="EMBL/GenBank/DDBJ databases">
        <title>Deep-cultivation of Planctomycetes and their phenomic and genomic characterization uncovers novel biology.</title>
        <authorList>
            <person name="Wiegand S."/>
            <person name="Jogler M."/>
            <person name="Boedeker C."/>
            <person name="Pinto D."/>
            <person name="Vollmers J."/>
            <person name="Rivas-Marin E."/>
            <person name="Kohn T."/>
            <person name="Peeters S.H."/>
            <person name="Heuer A."/>
            <person name="Rast P."/>
            <person name="Oberbeckmann S."/>
            <person name="Bunk B."/>
            <person name="Jeske O."/>
            <person name="Meyerdierks A."/>
            <person name="Storesund J.E."/>
            <person name="Kallscheuer N."/>
            <person name="Luecker S."/>
            <person name="Lage O.M."/>
            <person name="Pohl T."/>
            <person name="Merkel B.J."/>
            <person name="Hornburger P."/>
            <person name="Mueller R.-W."/>
            <person name="Bruemmer F."/>
            <person name="Labrenz M."/>
            <person name="Spormann A.M."/>
            <person name="Op den Camp H."/>
            <person name="Overmann J."/>
            <person name="Amann R."/>
            <person name="Jetten M.S.M."/>
            <person name="Mascher T."/>
            <person name="Medema M.H."/>
            <person name="Devos D.P."/>
            <person name="Kaster A.-K."/>
            <person name="Ovreas L."/>
            <person name="Rohde M."/>
            <person name="Galperin M.Y."/>
            <person name="Jogler C."/>
        </authorList>
    </citation>
    <scope>NUCLEOTIDE SEQUENCE [LARGE SCALE GENOMIC DNA]</scope>
    <source>
        <strain evidence="2 3">HG15A2</strain>
    </source>
</reference>
<keyword evidence="3" id="KW-1185">Reference proteome</keyword>
<evidence type="ECO:0000313" key="2">
    <source>
        <dbReference type="EMBL" id="QDS98179.1"/>
    </source>
</evidence>
<feature type="chain" id="PRO_5022172957" evidence="1">
    <location>
        <begin position="26"/>
        <end position="313"/>
    </location>
</feature>
<dbReference type="RefSeq" id="WP_145059136.1">
    <property type="nucleotide sequence ID" value="NZ_CP036263.1"/>
</dbReference>
<keyword evidence="1" id="KW-0732">Signal</keyword>
<evidence type="ECO:0000256" key="1">
    <source>
        <dbReference type="SAM" id="SignalP"/>
    </source>
</evidence>
<protein>
    <submittedName>
        <fullName evidence="2">Sialidase</fullName>
        <ecNumber evidence="2">3.2.1.18</ecNumber>
    </submittedName>
</protein>
<dbReference type="AlphaFoldDB" id="A0A517MTG6"/>
<dbReference type="Gene3D" id="2.60.120.200">
    <property type="match status" value="1"/>
</dbReference>
<dbReference type="InterPro" id="IPR013424">
    <property type="entry name" value="Ice-binding_C"/>
</dbReference>
<dbReference type="Proteomes" id="UP000319852">
    <property type="component" value="Chromosome"/>
</dbReference>
<sequence precursor="true">MKLARVMVILLAPVLMLAVTSSAWGTVLLSHSGANDPFFEGWDEIIDAGATVAPVIDDMGSGLDAWEVKNSSGTGKGYYSGNAALDASALADIATGGWSMRATLRVDDVIANGYDESLSPAPGLHVRLVEEEHWMYLFLSTDSSGNPIAQLKGGAGLLNVSDEINISGSGYHTYEMRSQPMTTLADFYIDGTKVISDFEIGNTVDYGNRIEWGNPSTGADGAGYWNSLEFETAPAPIVVSGDFDGDDDVDGADFLVWQEDLGDESSLSTWQTNYGSGVGLSVAASAVPEPSSLALLILTGLSCLAPRKCRSNS</sequence>
<dbReference type="PROSITE" id="PS00018">
    <property type="entry name" value="EF_HAND_1"/>
    <property type="match status" value="1"/>
</dbReference>
<dbReference type="NCBIfam" id="TIGR02595">
    <property type="entry name" value="PEP_CTERM"/>
    <property type="match status" value="1"/>
</dbReference>
<proteinExistence type="predicted"/>
<evidence type="ECO:0000313" key="3">
    <source>
        <dbReference type="Proteomes" id="UP000319852"/>
    </source>
</evidence>
<accession>A0A517MTG6</accession>
<keyword evidence="2" id="KW-0326">Glycosidase</keyword>
<keyword evidence="2" id="KW-0378">Hydrolase</keyword>
<dbReference type="InterPro" id="IPR018247">
    <property type="entry name" value="EF_Hand_1_Ca_BS"/>
</dbReference>
<feature type="signal peptide" evidence="1">
    <location>
        <begin position="1"/>
        <end position="25"/>
    </location>
</feature>
<dbReference type="InterPro" id="IPR013320">
    <property type="entry name" value="ConA-like_dom_sf"/>
</dbReference>
<name>A0A517MTG6_9BACT</name>
<dbReference type="EMBL" id="CP036263">
    <property type="protein sequence ID" value="QDS98179.1"/>
    <property type="molecule type" value="Genomic_DNA"/>
</dbReference>
<dbReference type="KEGG" id="amob:HG15A2_14520"/>
<gene>
    <name evidence="2" type="primary">nanH_1</name>
    <name evidence="2" type="ORF">HG15A2_14520</name>
</gene>
<dbReference type="SUPFAM" id="SSF49899">
    <property type="entry name" value="Concanavalin A-like lectins/glucanases"/>
    <property type="match status" value="1"/>
</dbReference>
<dbReference type="GO" id="GO:0004308">
    <property type="term" value="F:exo-alpha-sialidase activity"/>
    <property type="evidence" value="ECO:0007669"/>
    <property type="project" value="UniProtKB-EC"/>
</dbReference>
<dbReference type="OrthoDB" id="188512at2"/>
<organism evidence="2 3">
    <name type="scientific">Adhaeretor mobilis</name>
    <dbReference type="NCBI Taxonomy" id="1930276"/>
    <lineage>
        <taxon>Bacteria</taxon>
        <taxon>Pseudomonadati</taxon>
        <taxon>Planctomycetota</taxon>
        <taxon>Planctomycetia</taxon>
        <taxon>Pirellulales</taxon>
        <taxon>Lacipirellulaceae</taxon>
        <taxon>Adhaeretor</taxon>
    </lineage>
</organism>
<dbReference type="EC" id="3.2.1.18" evidence="2"/>